<dbReference type="AlphaFoldDB" id="A0A077WH26"/>
<name>A0A077WH26_9FUNG</name>
<dbReference type="EMBL" id="LK023322">
    <property type="protein sequence ID" value="CDS07001.1"/>
    <property type="molecule type" value="Genomic_DNA"/>
</dbReference>
<dbReference type="OrthoDB" id="66964at2759"/>
<dbReference type="Pfam" id="PF14735">
    <property type="entry name" value="HAUS4"/>
    <property type="match status" value="1"/>
</dbReference>
<dbReference type="GO" id="GO:0051225">
    <property type="term" value="P:spindle assembly"/>
    <property type="evidence" value="ECO:0007669"/>
    <property type="project" value="InterPro"/>
</dbReference>
<organism evidence="1">
    <name type="scientific">Lichtheimia ramosa</name>
    <dbReference type="NCBI Taxonomy" id="688394"/>
    <lineage>
        <taxon>Eukaryota</taxon>
        <taxon>Fungi</taxon>
        <taxon>Fungi incertae sedis</taxon>
        <taxon>Mucoromycota</taxon>
        <taxon>Mucoromycotina</taxon>
        <taxon>Mucoromycetes</taxon>
        <taxon>Mucorales</taxon>
        <taxon>Lichtheimiaceae</taxon>
        <taxon>Lichtheimia</taxon>
    </lineage>
</organism>
<accession>A0A077WH26</accession>
<gene>
    <name evidence="1" type="ORF">LRAMOSA09524</name>
</gene>
<protein>
    <submittedName>
        <fullName evidence="1">Uncharacterized protein</fullName>
    </submittedName>
</protein>
<evidence type="ECO:0000313" key="1">
    <source>
        <dbReference type="EMBL" id="CDS07001.1"/>
    </source>
</evidence>
<reference evidence="1" key="1">
    <citation type="journal article" date="2014" name="Genome Announc.">
        <title>De novo whole-genome sequence and genome annotation of Lichtheimia ramosa.</title>
        <authorList>
            <person name="Linde J."/>
            <person name="Schwartze V."/>
            <person name="Binder U."/>
            <person name="Lass-Florl C."/>
            <person name="Voigt K."/>
            <person name="Horn F."/>
        </authorList>
    </citation>
    <scope>NUCLEOTIDE SEQUENCE</scope>
    <source>
        <strain evidence="1">JMRC FSU:6197</strain>
    </source>
</reference>
<sequence>MTTTRAYKALNEICNDSKPYWEARLVLSKVESLMNDPIRSCTFTSQERQEIVTLLSSPCQPSTRRKYYAQNIIDEKKQTVLQIPPRKQQELLDMIDTAMQAKYKQVIHLLGSDDIQVVQEKQQSLQQTRQRVLLKRRMLTRLVNHYIKLIINTLKTVWLIIKSYEMDDQRKQVFMVYYGALTDTLILRIKILRLTMLLKMYDADFVNALKSLSAIFRARTDEARVKLSFAEKRIQEYDDLGPEMETIFAAYAGILDDIDKTEDDICKIKQSC</sequence>
<proteinExistence type="predicted"/>
<dbReference type="GO" id="GO:0070652">
    <property type="term" value="C:HAUS complex"/>
    <property type="evidence" value="ECO:0007669"/>
    <property type="project" value="InterPro"/>
</dbReference>
<dbReference type="InterPro" id="IPR029327">
    <property type="entry name" value="HAUS4"/>
</dbReference>